<dbReference type="GO" id="GO:0008270">
    <property type="term" value="F:zinc ion binding"/>
    <property type="evidence" value="ECO:0007669"/>
    <property type="project" value="UniProtKB-UniRule"/>
</dbReference>
<proteinExistence type="inferred from homology"/>
<dbReference type="SUPFAM" id="SSF55486">
    <property type="entry name" value="Metalloproteases ('zincins'), catalytic domain"/>
    <property type="match status" value="1"/>
</dbReference>
<feature type="domain" description="ERAP1-like C-terminal" evidence="14">
    <location>
        <begin position="501"/>
        <end position="804"/>
    </location>
</feature>
<evidence type="ECO:0000256" key="9">
    <source>
        <dbReference type="PIRSR" id="PIRSR634016-1"/>
    </source>
</evidence>
<evidence type="ECO:0000259" key="14">
    <source>
        <dbReference type="Pfam" id="PF11838"/>
    </source>
</evidence>
<keyword evidence="8 12" id="KW-0482">Metalloprotease</keyword>
<gene>
    <name evidence="16" type="ORF">A3C59_03455</name>
</gene>
<dbReference type="EC" id="3.4.11.-" evidence="12"/>
<evidence type="ECO:0000259" key="13">
    <source>
        <dbReference type="Pfam" id="PF01433"/>
    </source>
</evidence>
<evidence type="ECO:0000256" key="10">
    <source>
        <dbReference type="PIRSR" id="PIRSR634016-3"/>
    </source>
</evidence>
<evidence type="ECO:0000313" key="17">
    <source>
        <dbReference type="Proteomes" id="UP000176902"/>
    </source>
</evidence>
<dbReference type="STRING" id="1797768.A3C59_03455"/>
<keyword evidence="4 12" id="KW-0645">Protease</keyword>
<dbReference type="Proteomes" id="UP000176902">
    <property type="component" value="Unassembled WGS sequence"/>
</dbReference>
<evidence type="ECO:0000256" key="1">
    <source>
        <dbReference type="ARBA" id="ARBA00000098"/>
    </source>
</evidence>
<feature type="domain" description="Peptidase M1 membrane alanine aminopeptidase" evidence="13">
    <location>
        <begin position="226"/>
        <end position="443"/>
    </location>
</feature>
<dbReference type="InterPro" id="IPR001930">
    <property type="entry name" value="Peptidase_M1"/>
</dbReference>
<comment type="cofactor">
    <cofactor evidence="10 12">
        <name>Zn(2+)</name>
        <dbReference type="ChEBI" id="CHEBI:29105"/>
    </cofactor>
    <text evidence="10 12">Binds 1 zinc ion per subunit.</text>
</comment>
<dbReference type="Pfam" id="PF01433">
    <property type="entry name" value="Peptidase_M1"/>
    <property type="match status" value="1"/>
</dbReference>
<feature type="site" description="Transition state stabilizer" evidence="11">
    <location>
        <position position="384"/>
    </location>
</feature>
<dbReference type="GO" id="GO:0006508">
    <property type="term" value="P:proteolysis"/>
    <property type="evidence" value="ECO:0007669"/>
    <property type="project" value="UniProtKB-KW"/>
</dbReference>
<accession>A0A1F5JQ82</accession>
<feature type="binding site" evidence="10">
    <location>
        <position position="302"/>
    </location>
    <ligand>
        <name>Zn(2+)</name>
        <dbReference type="ChEBI" id="CHEBI:29105"/>
        <note>catalytic</note>
    </ligand>
</feature>
<dbReference type="PANTHER" id="PTHR11533">
    <property type="entry name" value="PROTEASE M1 ZINC METALLOPROTEASE"/>
    <property type="match status" value="1"/>
</dbReference>
<keyword evidence="5 10" id="KW-0479">Metal-binding</keyword>
<dbReference type="FunFam" id="1.25.50.20:FF:000002">
    <property type="entry name" value="Aminopeptidase"/>
    <property type="match status" value="1"/>
</dbReference>
<feature type="domain" description="Aminopeptidase N-like N-terminal" evidence="15">
    <location>
        <begin position="12"/>
        <end position="191"/>
    </location>
</feature>
<reference evidence="16 17" key="1">
    <citation type="journal article" date="2016" name="Nat. Commun.">
        <title>Thousands of microbial genomes shed light on interconnected biogeochemical processes in an aquifer system.</title>
        <authorList>
            <person name="Anantharaman K."/>
            <person name="Brown C.T."/>
            <person name="Hug L.A."/>
            <person name="Sharon I."/>
            <person name="Castelle C.J."/>
            <person name="Probst A.J."/>
            <person name="Thomas B.C."/>
            <person name="Singh A."/>
            <person name="Wilkins M.J."/>
            <person name="Karaoz U."/>
            <person name="Brodie E.L."/>
            <person name="Williams K.H."/>
            <person name="Hubbard S.S."/>
            <person name="Banfield J.F."/>
        </authorList>
    </citation>
    <scope>NUCLEOTIDE SEQUENCE [LARGE SCALE GENOMIC DNA]</scope>
</reference>
<dbReference type="Gene3D" id="1.10.390.10">
    <property type="entry name" value="Neutral Protease Domain 2"/>
    <property type="match status" value="1"/>
</dbReference>
<dbReference type="InterPro" id="IPR024571">
    <property type="entry name" value="ERAP1-like_C_dom"/>
</dbReference>
<dbReference type="PRINTS" id="PR00756">
    <property type="entry name" value="ALADIPTASE"/>
</dbReference>
<dbReference type="InterPro" id="IPR014782">
    <property type="entry name" value="Peptidase_M1_dom"/>
</dbReference>
<dbReference type="PANTHER" id="PTHR11533:SF174">
    <property type="entry name" value="PUROMYCIN-SENSITIVE AMINOPEPTIDASE-RELATED"/>
    <property type="match status" value="1"/>
</dbReference>
<protein>
    <recommendedName>
        <fullName evidence="12">Aminopeptidase</fullName>
        <ecNumber evidence="12">3.4.11.-</ecNumber>
    </recommendedName>
</protein>
<comment type="similarity">
    <text evidence="2 12">Belongs to the peptidase M1 family.</text>
</comment>
<dbReference type="GO" id="GO:0043171">
    <property type="term" value="P:peptide catabolic process"/>
    <property type="evidence" value="ECO:0007669"/>
    <property type="project" value="TreeGrafter"/>
</dbReference>
<evidence type="ECO:0000313" key="16">
    <source>
        <dbReference type="EMBL" id="OGE30746.1"/>
    </source>
</evidence>
<feature type="binding site" evidence="10">
    <location>
        <position position="321"/>
    </location>
    <ligand>
        <name>Zn(2+)</name>
        <dbReference type="ChEBI" id="CHEBI:29105"/>
        <note>catalytic</note>
    </ligand>
</feature>
<dbReference type="GO" id="GO:0042277">
    <property type="term" value="F:peptide binding"/>
    <property type="evidence" value="ECO:0007669"/>
    <property type="project" value="TreeGrafter"/>
</dbReference>
<dbReference type="FunFam" id="1.10.390.10:FF:000001">
    <property type="entry name" value="Aminopeptidase"/>
    <property type="match status" value="1"/>
</dbReference>
<evidence type="ECO:0000256" key="2">
    <source>
        <dbReference type="ARBA" id="ARBA00010136"/>
    </source>
</evidence>
<dbReference type="AlphaFoldDB" id="A0A1F5JQ82"/>
<evidence type="ECO:0000256" key="5">
    <source>
        <dbReference type="ARBA" id="ARBA00022723"/>
    </source>
</evidence>
<dbReference type="CDD" id="cd09601">
    <property type="entry name" value="M1_APN-Q_like"/>
    <property type="match status" value="1"/>
</dbReference>
<evidence type="ECO:0000256" key="11">
    <source>
        <dbReference type="PIRSR" id="PIRSR634016-4"/>
    </source>
</evidence>
<keyword evidence="3 12" id="KW-0031">Aminopeptidase</keyword>
<dbReference type="GO" id="GO:0016285">
    <property type="term" value="F:alanyl aminopeptidase activity"/>
    <property type="evidence" value="ECO:0007669"/>
    <property type="project" value="UniProtKB-EC"/>
</dbReference>
<sequence>MKKNVRLPAHVKPERYEIFLKPDLIGFSFEGEETIELVLSKPTKEITLHSAEIDIQSAEWVHSGQENWAGKISYNKKAETATLAFPKSLKSGKGELKITFKGILNDKMRGFYRSKYGDEKHLATTQFESTDARRAFPSFDEPSQKAIFDVTLMIPGHTTAISNTIESSVKEHESGLKIVKFAPTPKMSTYLLAFIVGEFESIEAPLRSNTMVRVFTTPGKKDQAKFALDVAVKCMKFYEEYFDIDYPLPVLDMIAIPDFAAGAMENWGAVTYRESTLLIDEEKSSSANKQWVAMVIAHELAHQWFGNLVTMEWWTHLWLNEGFASFIEYLAIDEIFPEYDIWTQFAGTELADAFSLDALANTHPIEVEVGDPAEISEIFDRISYSKGASVLRMLWKYLGEKDFRDGLRHYLKRHAYANASTEDLWKALEEVSGKPVGKIMANWTSKPGHPLVTVTDGKLIQSRFFISPISKNKSKDSTIWSIPINGKLMDKKTMDWKGSGKLNEGEVSLVRVDYPQKYLKSLEEDVKSGRLSAPDRLGLIRDSFDLAQAGNSPTTLALELAQSYTGETDYTVWGELTGQISKVANLLALESFYPEFQKYGREIYSLIAKKMGWEKKKGEKHTDSLLRSMVLYKLGSFGDKEVIGKAQELFGGKVEPDLRGVVYNLVAANGSQKEWDELVKMYKSEENQQEKDRLGRSLGLFKQKTILQKSLDFAISKDVRFQNTLGIIASVWGNPEGRYLAWEFVKKNWKMLKERYAGGHYFTRVFGPASEFTKVSDAKDIESFVKKNPTPEAERTIAQALEQIYSNAEWLKRDAEGIKRFLGGV</sequence>
<evidence type="ECO:0000259" key="15">
    <source>
        <dbReference type="Pfam" id="PF17900"/>
    </source>
</evidence>
<dbReference type="InterPro" id="IPR034016">
    <property type="entry name" value="M1_APN-typ"/>
</dbReference>
<dbReference type="GO" id="GO:0005615">
    <property type="term" value="C:extracellular space"/>
    <property type="evidence" value="ECO:0007669"/>
    <property type="project" value="TreeGrafter"/>
</dbReference>
<evidence type="ECO:0000256" key="8">
    <source>
        <dbReference type="ARBA" id="ARBA00023049"/>
    </source>
</evidence>
<dbReference type="InterPro" id="IPR042097">
    <property type="entry name" value="Aminopeptidase_N-like_N_sf"/>
</dbReference>
<dbReference type="InterPro" id="IPR045357">
    <property type="entry name" value="Aminopeptidase_N-like_N"/>
</dbReference>
<feature type="binding site" evidence="10">
    <location>
        <position position="298"/>
    </location>
    <ligand>
        <name>Zn(2+)</name>
        <dbReference type="ChEBI" id="CHEBI:29105"/>
        <note>catalytic</note>
    </ligand>
</feature>
<organism evidence="16 17">
    <name type="scientific">Candidatus Daviesbacteria bacterium RIFCSPHIGHO2_02_FULL_36_13</name>
    <dbReference type="NCBI Taxonomy" id="1797768"/>
    <lineage>
        <taxon>Bacteria</taxon>
        <taxon>Candidatus Daviesiibacteriota</taxon>
    </lineage>
</organism>
<evidence type="ECO:0000256" key="7">
    <source>
        <dbReference type="ARBA" id="ARBA00022833"/>
    </source>
</evidence>
<dbReference type="EMBL" id="MFCV01000044">
    <property type="protein sequence ID" value="OGE30746.1"/>
    <property type="molecule type" value="Genomic_DNA"/>
</dbReference>
<dbReference type="Gene3D" id="2.60.40.1730">
    <property type="entry name" value="tricorn interacting facor f3 domain"/>
    <property type="match status" value="1"/>
</dbReference>
<keyword evidence="7 10" id="KW-0862">Zinc</keyword>
<name>A0A1F5JQ82_9BACT</name>
<evidence type="ECO:0000256" key="6">
    <source>
        <dbReference type="ARBA" id="ARBA00022801"/>
    </source>
</evidence>
<evidence type="ECO:0000256" key="12">
    <source>
        <dbReference type="RuleBase" id="RU364040"/>
    </source>
</evidence>
<dbReference type="InterPro" id="IPR027268">
    <property type="entry name" value="Peptidase_M4/M1_CTD_sf"/>
</dbReference>
<dbReference type="GO" id="GO:0016020">
    <property type="term" value="C:membrane"/>
    <property type="evidence" value="ECO:0007669"/>
    <property type="project" value="TreeGrafter"/>
</dbReference>
<dbReference type="GO" id="GO:0005737">
    <property type="term" value="C:cytoplasm"/>
    <property type="evidence" value="ECO:0007669"/>
    <property type="project" value="TreeGrafter"/>
</dbReference>
<evidence type="ECO:0000256" key="3">
    <source>
        <dbReference type="ARBA" id="ARBA00022438"/>
    </source>
</evidence>
<dbReference type="GO" id="GO:0070006">
    <property type="term" value="F:metalloaminopeptidase activity"/>
    <property type="evidence" value="ECO:0007669"/>
    <property type="project" value="TreeGrafter"/>
</dbReference>
<dbReference type="FunFam" id="2.60.40.1730:FF:000002">
    <property type="entry name" value="Aminopeptidase"/>
    <property type="match status" value="1"/>
</dbReference>
<comment type="caution">
    <text evidence="16">The sequence shown here is derived from an EMBL/GenBank/DDBJ whole genome shotgun (WGS) entry which is preliminary data.</text>
</comment>
<comment type="catalytic activity">
    <reaction evidence="1">
        <text>Release of an N-terminal amino acid, Xaa-|-Yaa- from a peptide, amide or arylamide. Xaa is preferably Ala, but may be most amino acids including Pro (slow action). When a terminal hydrophobic residue is followed by a prolyl residue, the two may be released as an intact Xaa-Pro dipeptide.</text>
        <dbReference type="EC" id="3.4.11.2"/>
    </reaction>
</comment>
<dbReference type="InterPro" id="IPR050344">
    <property type="entry name" value="Peptidase_M1_aminopeptidases"/>
</dbReference>
<dbReference type="SUPFAM" id="SSF63737">
    <property type="entry name" value="Leukotriene A4 hydrolase N-terminal domain"/>
    <property type="match status" value="1"/>
</dbReference>
<dbReference type="Pfam" id="PF17900">
    <property type="entry name" value="Peptidase_M1_N"/>
    <property type="match status" value="1"/>
</dbReference>
<evidence type="ECO:0000256" key="4">
    <source>
        <dbReference type="ARBA" id="ARBA00022670"/>
    </source>
</evidence>
<feature type="active site" description="Proton acceptor" evidence="9">
    <location>
        <position position="299"/>
    </location>
</feature>
<keyword evidence="6 12" id="KW-0378">Hydrolase</keyword>
<dbReference type="Pfam" id="PF11838">
    <property type="entry name" value="ERAP1_C"/>
    <property type="match status" value="1"/>
</dbReference>
<dbReference type="Gene3D" id="1.25.50.20">
    <property type="match status" value="1"/>
</dbReference>